<feature type="signal peptide" evidence="1">
    <location>
        <begin position="1"/>
        <end position="30"/>
    </location>
</feature>
<accession>A0A177KKJ7</accession>
<organism evidence="3 4">
    <name type="scientific">Domibacillus aminovorans</name>
    <dbReference type="NCBI Taxonomy" id="29332"/>
    <lineage>
        <taxon>Bacteria</taxon>
        <taxon>Bacillati</taxon>
        <taxon>Bacillota</taxon>
        <taxon>Bacilli</taxon>
        <taxon>Bacillales</taxon>
        <taxon>Bacillaceae</taxon>
        <taxon>Domibacillus</taxon>
    </lineage>
</organism>
<dbReference type="AlphaFoldDB" id="A0A177KKJ7"/>
<comment type="caution">
    <text evidence="3">The sequence shown here is derived from an EMBL/GenBank/DDBJ whole genome shotgun (WGS) entry which is preliminary data.</text>
</comment>
<dbReference type="EMBL" id="LQWZ01000035">
    <property type="protein sequence ID" value="OAH53883.1"/>
    <property type="molecule type" value="Genomic_DNA"/>
</dbReference>
<evidence type="ECO:0000256" key="1">
    <source>
        <dbReference type="SAM" id="SignalP"/>
    </source>
</evidence>
<dbReference type="RefSeq" id="WP_063975384.1">
    <property type="nucleotide sequence ID" value="NZ_LQWZ01000035.1"/>
</dbReference>
<sequence>MFTKKIVKCVLSFLLVLAVVLQFNPLNSSAASTKVGYVSIDSGTLNVRSGPGTNYKVIGSLKNNASVSVYSQTKSGWTEIGYKKKRAYVSTKHLRMYSYLMDKTKVYTYERNDGMTYTVRYTGKYYGWDEWLDEEGTSLVKEDSKGLYFGWPDSEYHTDLSYPLKVGKEWTDWGVKYKITAINGTLTTPAGTFKNVVTTKSSKGYTKYYAPNVGFIKATINGKTYSELTGLANKK</sequence>
<dbReference type="SMART" id="SM00287">
    <property type="entry name" value="SH3b"/>
    <property type="match status" value="1"/>
</dbReference>
<reference evidence="3 4" key="1">
    <citation type="submission" date="2016-01" db="EMBL/GenBank/DDBJ databases">
        <title>Investigation of taxonomic status of Bacillus aminovorans.</title>
        <authorList>
            <person name="Verma A."/>
            <person name="Pal Y."/>
            <person name="Krishnamurthi S."/>
        </authorList>
    </citation>
    <scope>NUCLEOTIDE SEQUENCE [LARGE SCALE GENOMIC DNA]</scope>
    <source>
        <strain evidence="3 4">DSM 4337</strain>
    </source>
</reference>
<evidence type="ECO:0000313" key="4">
    <source>
        <dbReference type="Proteomes" id="UP000077271"/>
    </source>
</evidence>
<evidence type="ECO:0000259" key="2">
    <source>
        <dbReference type="PROSITE" id="PS51781"/>
    </source>
</evidence>
<dbReference type="InterPro" id="IPR003646">
    <property type="entry name" value="SH3-like_bac-type"/>
</dbReference>
<dbReference type="Gene3D" id="2.30.30.40">
    <property type="entry name" value="SH3 Domains"/>
    <property type="match status" value="1"/>
</dbReference>
<dbReference type="PANTHER" id="PTHR34408">
    <property type="entry name" value="FAMILY PROTEIN, PUTATIVE-RELATED"/>
    <property type="match status" value="1"/>
</dbReference>
<dbReference type="PROSITE" id="PS51781">
    <property type="entry name" value="SH3B"/>
    <property type="match status" value="1"/>
</dbReference>
<name>A0A177KKJ7_9BACI</name>
<dbReference type="Pfam" id="PF08239">
    <property type="entry name" value="SH3_3"/>
    <property type="match status" value="1"/>
</dbReference>
<dbReference type="Proteomes" id="UP000077271">
    <property type="component" value="Unassembled WGS sequence"/>
</dbReference>
<protein>
    <recommendedName>
        <fullName evidence="2">SH3b domain-containing protein</fullName>
    </recommendedName>
</protein>
<proteinExistence type="predicted"/>
<dbReference type="PANTHER" id="PTHR34408:SF1">
    <property type="entry name" value="GLYCOSYL HYDROLASE FAMILY 19 DOMAIN-CONTAINING PROTEIN HI_1415"/>
    <property type="match status" value="1"/>
</dbReference>
<evidence type="ECO:0000313" key="3">
    <source>
        <dbReference type="EMBL" id="OAH53883.1"/>
    </source>
</evidence>
<keyword evidence="1" id="KW-0732">Signal</keyword>
<feature type="chain" id="PRO_5008066196" description="SH3b domain-containing protein" evidence="1">
    <location>
        <begin position="31"/>
        <end position="235"/>
    </location>
</feature>
<dbReference type="InterPro" id="IPR052354">
    <property type="entry name" value="Cell_Wall_Dynamics_Protein"/>
</dbReference>
<gene>
    <name evidence="3" type="ORF">AWH48_11475</name>
</gene>
<feature type="domain" description="SH3b" evidence="2">
    <location>
        <begin position="33"/>
        <end position="98"/>
    </location>
</feature>